<dbReference type="Proteomes" id="UP000664658">
    <property type="component" value="Unassembled WGS sequence"/>
</dbReference>
<dbReference type="Gene3D" id="1.10.287.1050">
    <property type="entry name" value="H-NS histone-like proteins"/>
    <property type="match status" value="1"/>
</dbReference>
<gene>
    <name evidence="2" type="ORF">J2R62_15770</name>
</gene>
<feature type="domain" description="DNA-binding protein H-NS-like N-terminal" evidence="1">
    <location>
        <begin position="16"/>
        <end position="78"/>
    </location>
</feature>
<evidence type="ECO:0000313" key="3">
    <source>
        <dbReference type="Proteomes" id="UP000664658"/>
    </source>
</evidence>
<dbReference type="EMBL" id="JAFNAA010000023">
    <property type="protein sequence ID" value="MBO1109641.1"/>
    <property type="molecule type" value="Genomic_DNA"/>
</dbReference>
<dbReference type="InterPro" id="IPR027454">
    <property type="entry name" value="Histone_HNS_N"/>
</dbReference>
<reference evidence="2" key="1">
    <citation type="submission" date="2021-03" db="EMBL/GenBank/DDBJ databases">
        <title>Plesiomonas shigelloides zfcc0051, isolated from zebrafish feces.</title>
        <authorList>
            <person name="Vanderhoek Z."/>
            <person name="Gaulke C."/>
        </authorList>
    </citation>
    <scope>NUCLEOTIDE SEQUENCE</scope>
    <source>
        <strain evidence="2">Zfcc0051</strain>
    </source>
</reference>
<protein>
    <recommendedName>
        <fullName evidence="1">DNA-binding protein H-NS-like N-terminal domain-containing protein</fullName>
    </recommendedName>
</protein>
<dbReference type="SUPFAM" id="SSF81273">
    <property type="entry name" value="H-NS histone-like proteins"/>
    <property type="match status" value="1"/>
</dbReference>
<sequence length="79" mass="9175">MNQLEDSPEKVMFGRVLKELCHQSPERIRSAARHVDIKELRDLVHQVSAVIEEKREERKQQILRAMAAEGINPQDLLES</sequence>
<dbReference type="Pfam" id="PF22470">
    <property type="entry name" value="Histone_HNS_N"/>
    <property type="match status" value="1"/>
</dbReference>
<dbReference type="GO" id="GO:0046983">
    <property type="term" value="F:protein dimerization activity"/>
    <property type="evidence" value="ECO:0007669"/>
    <property type="project" value="InterPro"/>
</dbReference>
<comment type="caution">
    <text evidence="2">The sequence shown here is derived from an EMBL/GenBank/DDBJ whole genome shotgun (WGS) entry which is preliminary data.</text>
</comment>
<dbReference type="RefSeq" id="WP_197665219.1">
    <property type="nucleotide sequence ID" value="NZ_CP027852.1"/>
</dbReference>
<organism evidence="2 3">
    <name type="scientific">Plesiomonas shigelloides</name>
    <name type="common">Aeromonas shigelloides</name>
    <dbReference type="NCBI Taxonomy" id="703"/>
    <lineage>
        <taxon>Bacteria</taxon>
        <taxon>Pseudomonadati</taxon>
        <taxon>Pseudomonadota</taxon>
        <taxon>Gammaproteobacteria</taxon>
        <taxon>Enterobacterales</taxon>
        <taxon>Enterobacteriaceae</taxon>
        <taxon>Plesiomonas</taxon>
    </lineage>
</organism>
<name>A0A8I1WA06_PLESH</name>
<dbReference type="AlphaFoldDB" id="A0A8I1WA06"/>
<proteinExistence type="predicted"/>
<accession>A0A8I1WA06</accession>
<evidence type="ECO:0000259" key="1">
    <source>
        <dbReference type="Pfam" id="PF22470"/>
    </source>
</evidence>
<evidence type="ECO:0000313" key="2">
    <source>
        <dbReference type="EMBL" id="MBO1109641.1"/>
    </source>
</evidence>
<dbReference type="InterPro" id="IPR054180">
    <property type="entry name" value="H-NS-like_N"/>
</dbReference>
<dbReference type="GeneID" id="69704793"/>